<feature type="transmembrane region" description="Helical" evidence="10">
    <location>
        <begin position="366"/>
        <end position="390"/>
    </location>
</feature>
<dbReference type="GO" id="GO:0006487">
    <property type="term" value="P:protein N-linked glycosylation"/>
    <property type="evidence" value="ECO:0007669"/>
    <property type="project" value="TreeGrafter"/>
</dbReference>
<feature type="transmembrane region" description="Helical" evidence="10">
    <location>
        <begin position="205"/>
        <end position="229"/>
    </location>
</feature>
<dbReference type="EC" id="2.4.1.-" evidence="10"/>
<dbReference type="GO" id="GO:0000026">
    <property type="term" value="F:alpha-1,2-mannosyltransferase activity"/>
    <property type="evidence" value="ECO:0007669"/>
    <property type="project" value="TreeGrafter"/>
</dbReference>
<keyword evidence="8 10" id="KW-1133">Transmembrane helix</keyword>
<keyword evidence="9 10" id="KW-0472">Membrane</keyword>
<gene>
    <name evidence="12" type="ORF">MNOR_LOCUS2094</name>
</gene>
<reference evidence="12 13" key="1">
    <citation type="submission" date="2024-05" db="EMBL/GenBank/DDBJ databases">
        <authorList>
            <person name="Wallberg A."/>
        </authorList>
    </citation>
    <scope>NUCLEOTIDE SEQUENCE [LARGE SCALE GENOMIC DNA]</scope>
</reference>
<keyword evidence="7 10" id="KW-0256">Endoplasmic reticulum</keyword>
<dbReference type="Proteomes" id="UP001497623">
    <property type="component" value="Unassembled WGS sequence"/>
</dbReference>
<keyword evidence="4 10" id="KW-0328">Glycosyltransferase</keyword>
<dbReference type="InterPro" id="IPR005599">
    <property type="entry name" value="GPI_mannosylTrfase"/>
</dbReference>
<keyword evidence="13" id="KW-1185">Reference proteome</keyword>
<accession>A0AAV2PLR7</accession>
<feature type="transmembrane region" description="Helical" evidence="10">
    <location>
        <begin position="241"/>
        <end position="259"/>
    </location>
</feature>
<dbReference type="AlphaFoldDB" id="A0AAV2PLR7"/>
<feature type="transmembrane region" description="Helical" evidence="10">
    <location>
        <begin position="293"/>
        <end position="315"/>
    </location>
</feature>
<name>A0AAV2PLR7_MEGNR</name>
<feature type="transmembrane region" description="Helical" evidence="10">
    <location>
        <begin position="159"/>
        <end position="185"/>
    </location>
</feature>
<comment type="similarity">
    <text evidence="3 10">Belongs to the glycosyltransferase 22 family.</text>
</comment>
<evidence type="ECO:0000256" key="4">
    <source>
        <dbReference type="ARBA" id="ARBA00022676"/>
    </source>
</evidence>
<evidence type="ECO:0000256" key="10">
    <source>
        <dbReference type="RuleBase" id="RU363075"/>
    </source>
</evidence>
<organism evidence="12 13">
    <name type="scientific">Meganyctiphanes norvegica</name>
    <name type="common">Northern krill</name>
    <name type="synonym">Thysanopoda norvegica</name>
    <dbReference type="NCBI Taxonomy" id="48144"/>
    <lineage>
        <taxon>Eukaryota</taxon>
        <taxon>Metazoa</taxon>
        <taxon>Ecdysozoa</taxon>
        <taxon>Arthropoda</taxon>
        <taxon>Crustacea</taxon>
        <taxon>Multicrustacea</taxon>
        <taxon>Malacostraca</taxon>
        <taxon>Eumalacostraca</taxon>
        <taxon>Eucarida</taxon>
        <taxon>Euphausiacea</taxon>
        <taxon>Euphausiidae</taxon>
        <taxon>Meganyctiphanes</taxon>
    </lineage>
</organism>
<evidence type="ECO:0000256" key="7">
    <source>
        <dbReference type="ARBA" id="ARBA00022824"/>
    </source>
</evidence>
<comment type="caution">
    <text evidence="12">The sequence shown here is derived from an EMBL/GenBank/DDBJ whole genome shotgun (WGS) entry which is preliminary data.</text>
</comment>
<evidence type="ECO:0000256" key="2">
    <source>
        <dbReference type="ARBA" id="ARBA00004922"/>
    </source>
</evidence>
<feature type="region of interest" description="Disordered" evidence="11">
    <location>
        <begin position="1"/>
        <end position="30"/>
    </location>
</feature>
<evidence type="ECO:0000256" key="8">
    <source>
        <dbReference type="ARBA" id="ARBA00022989"/>
    </source>
</evidence>
<dbReference type="EMBL" id="CAXKWB010000605">
    <property type="protein sequence ID" value="CAL4061344.1"/>
    <property type="molecule type" value="Genomic_DNA"/>
</dbReference>
<feature type="non-terminal residue" evidence="12">
    <location>
        <position position="600"/>
    </location>
</feature>
<dbReference type="Pfam" id="PF03901">
    <property type="entry name" value="Glyco_transf_22"/>
    <property type="match status" value="1"/>
</dbReference>
<dbReference type="GO" id="GO:0005789">
    <property type="term" value="C:endoplasmic reticulum membrane"/>
    <property type="evidence" value="ECO:0007669"/>
    <property type="project" value="UniProtKB-SubCell"/>
</dbReference>
<feature type="transmembrane region" description="Helical" evidence="10">
    <location>
        <begin position="336"/>
        <end position="354"/>
    </location>
</feature>
<comment type="subcellular location">
    <subcellularLocation>
        <location evidence="1 10">Endoplasmic reticulum membrane</location>
        <topology evidence="1 10">Multi-pass membrane protein</topology>
    </subcellularLocation>
</comment>
<evidence type="ECO:0000256" key="5">
    <source>
        <dbReference type="ARBA" id="ARBA00022679"/>
    </source>
</evidence>
<evidence type="ECO:0000256" key="9">
    <source>
        <dbReference type="ARBA" id="ARBA00023136"/>
    </source>
</evidence>
<comment type="pathway">
    <text evidence="2">Protein modification; protein glycosylation.</text>
</comment>
<protein>
    <recommendedName>
        <fullName evidence="10">Mannosyltransferase</fullName>
        <ecNumber evidence="10">2.4.1.-</ecNumber>
    </recommendedName>
</protein>
<evidence type="ECO:0000256" key="1">
    <source>
        <dbReference type="ARBA" id="ARBA00004477"/>
    </source>
</evidence>
<evidence type="ECO:0000256" key="3">
    <source>
        <dbReference type="ARBA" id="ARBA00007063"/>
    </source>
</evidence>
<feature type="transmembrane region" description="Helical" evidence="10">
    <location>
        <begin position="402"/>
        <end position="421"/>
    </location>
</feature>
<evidence type="ECO:0000256" key="11">
    <source>
        <dbReference type="SAM" id="MobiDB-lite"/>
    </source>
</evidence>
<sequence>MEAPTAVKCSGARVPKEETKRRQSSSSVTKEASEGEVVHIIEAWTPGAYTALKAILSARLCAAIWGIITDCDETYNYWEPTHFLLYGKGFQTWEYSPEYALRSYTYLLVHAVPGWIYSSLLQSNRMLVFFFIRCMLALGSSAAELFFYKGICKEFGSNIGRLSLSIIVFASGMFIAATAFLPSSFAMYMTLLSMGAWYHQRHELAIFTTAISAFLGWPFAAAIGIPIAYDIVFRKQQIRMFIKWCAISCATILVPMIQIDSQYFGRLVIAPWNIVYYNVFTSHGPDLYGTAPWSFYFVNGFLNFNFVFPAALISLPLQVLCSHILSVPPKRLSTGVPMWLALSPMYLWLIIFILQPHKEERFLFPIYPLICLAGALTIDCCQKLFFYLFCEKKGHYLNHTNWLSMSVIIVISLLSISRTIGQYRAYHAPVETFLELNRLALEEDYPTERPINVCVGREWHRFPSSFFLPGLNWNLQFIRSEFRGQLPQPYLEEANGTQVHPPYMNNLNQEELTRYAPLSSCHFLIDLDRTDETEREPRYAKFSSNWTVIHRVPFMDTARSDRLLRAFYVPFLTEQHCHYIDYSLMQSTRWKPKSRYPGRL</sequence>
<proteinExistence type="inferred from homology"/>
<evidence type="ECO:0000313" key="13">
    <source>
        <dbReference type="Proteomes" id="UP001497623"/>
    </source>
</evidence>
<evidence type="ECO:0000256" key="6">
    <source>
        <dbReference type="ARBA" id="ARBA00022692"/>
    </source>
</evidence>
<feature type="transmembrane region" description="Helical" evidence="10">
    <location>
        <begin position="127"/>
        <end position="147"/>
    </location>
</feature>
<keyword evidence="5" id="KW-0808">Transferase</keyword>
<evidence type="ECO:0000313" key="12">
    <source>
        <dbReference type="EMBL" id="CAL4061344.1"/>
    </source>
</evidence>
<keyword evidence="6 10" id="KW-0812">Transmembrane</keyword>
<dbReference type="PANTHER" id="PTHR22760:SF2">
    <property type="entry name" value="ALPHA-1,2-MANNOSYLTRANSFERASE ALG9"/>
    <property type="match status" value="1"/>
</dbReference>
<dbReference type="PANTHER" id="PTHR22760">
    <property type="entry name" value="GLYCOSYLTRANSFERASE"/>
    <property type="match status" value="1"/>
</dbReference>